<evidence type="ECO:0000313" key="4">
    <source>
        <dbReference type="Proteomes" id="UP001596435"/>
    </source>
</evidence>
<name>A0ABW2FZ89_9ACTN</name>
<accession>A0ABW2FZ89</accession>
<feature type="region of interest" description="Disordered" evidence="1">
    <location>
        <begin position="213"/>
        <end position="286"/>
    </location>
</feature>
<evidence type="ECO:0000256" key="1">
    <source>
        <dbReference type="SAM" id="MobiDB-lite"/>
    </source>
</evidence>
<dbReference type="Proteomes" id="UP001596435">
    <property type="component" value="Unassembled WGS sequence"/>
</dbReference>
<protein>
    <submittedName>
        <fullName evidence="3">DUF5324 family protein</fullName>
    </submittedName>
</protein>
<dbReference type="EMBL" id="JBHTAJ010000034">
    <property type="protein sequence ID" value="MFC7181603.1"/>
    <property type="molecule type" value="Genomic_DNA"/>
</dbReference>
<proteinExistence type="predicted"/>
<comment type="caution">
    <text evidence="3">The sequence shown here is derived from an EMBL/GenBank/DDBJ whole genome shotgun (WGS) entry which is preliminary data.</text>
</comment>
<organism evidence="3 4">
    <name type="scientific">Kitasatospora paranensis</name>
    <dbReference type="NCBI Taxonomy" id="258053"/>
    <lineage>
        <taxon>Bacteria</taxon>
        <taxon>Bacillati</taxon>
        <taxon>Actinomycetota</taxon>
        <taxon>Actinomycetes</taxon>
        <taxon>Kitasatosporales</taxon>
        <taxon>Streptomycetaceae</taxon>
        <taxon>Kitasatospora</taxon>
    </lineage>
</organism>
<dbReference type="RefSeq" id="WP_380231555.1">
    <property type="nucleotide sequence ID" value="NZ_JBHSVH010000002.1"/>
</dbReference>
<gene>
    <name evidence="3" type="ORF">ACFQMG_18800</name>
</gene>
<keyword evidence="2" id="KW-0472">Membrane</keyword>
<evidence type="ECO:0000313" key="3">
    <source>
        <dbReference type="EMBL" id="MFC7181603.1"/>
    </source>
</evidence>
<keyword evidence="2" id="KW-1133">Transmembrane helix</keyword>
<feature type="compositionally biased region" description="Gly residues" evidence="1">
    <location>
        <begin position="226"/>
        <end position="238"/>
    </location>
</feature>
<dbReference type="InterPro" id="IPR035214">
    <property type="entry name" value="DUF5324"/>
</dbReference>
<sequence length="286" mass="29155">MTRLDSAKDTADRTRDAVAPYAATARKAALQYADEARNRLGPTVEAIGPKAAAVGAQARIGASNAAQAARVQYGKHVAPQLEHAFAALPPHAQETTLKAVHRAQEAALAAKHSAERAAEATRTTVGPRIGEAVAGAKAAVVPTAQEAQVRGAAALTALQGHVTAAEISEIAAKNIKKENRNGWATGLAVAGTVAIGAGVFAWQWWRRQNNPEWLVEPPMPADTAPGGVGGTVPQGGGATASTAPVNGSTPRDPGADGSASTAAAPDAAPSKPDTDRPKPHDPRKPH</sequence>
<feature type="transmembrane region" description="Helical" evidence="2">
    <location>
        <begin position="183"/>
        <end position="205"/>
    </location>
</feature>
<reference evidence="4" key="1">
    <citation type="journal article" date="2019" name="Int. J. Syst. Evol. Microbiol.">
        <title>The Global Catalogue of Microorganisms (GCM) 10K type strain sequencing project: providing services to taxonomists for standard genome sequencing and annotation.</title>
        <authorList>
            <consortium name="The Broad Institute Genomics Platform"/>
            <consortium name="The Broad Institute Genome Sequencing Center for Infectious Disease"/>
            <person name="Wu L."/>
            <person name="Ma J."/>
        </authorList>
    </citation>
    <scope>NUCLEOTIDE SEQUENCE [LARGE SCALE GENOMIC DNA]</scope>
    <source>
        <strain evidence="4">CGMCC 1.12859</strain>
    </source>
</reference>
<feature type="compositionally biased region" description="Low complexity" evidence="1">
    <location>
        <begin position="255"/>
        <end position="271"/>
    </location>
</feature>
<feature type="compositionally biased region" description="Basic and acidic residues" evidence="1">
    <location>
        <begin position="272"/>
        <end position="286"/>
    </location>
</feature>
<evidence type="ECO:0000256" key="2">
    <source>
        <dbReference type="SAM" id="Phobius"/>
    </source>
</evidence>
<keyword evidence="2" id="KW-0812">Transmembrane</keyword>
<keyword evidence="4" id="KW-1185">Reference proteome</keyword>
<dbReference type="Pfam" id="PF17258">
    <property type="entry name" value="DUF5324"/>
    <property type="match status" value="1"/>
</dbReference>